<feature type="DNA-binding region" description="Homeobox" evidence="4">
    <location>
        <begin position="52"/>
        <end position="111"/>
    </location>
</feature>
<evidence type="ECO:0000256" key="6">
    <source>
        <dbReference type="SAM" id="MobiDB-lite"/>
    </source>
</evidence>
<feature type="region of interest" description="Disordered" evidence="6">
    <location>
        <begin position="494"/>
        <end position="543"/>
    </location>
</feature>
<dbReference type="SMART" id="SM00389">
    <property type="entry name" value="HOX"/>
    <property type="match status" value="1"/>
</dbReference>
<dbReference type="GO" id="GO:0005634">
    <property type="term" value="C:nucleus"/>
    <property type="evidence" value="ECO:0007669"/>
    <property type="project" value="UniProtKB-SubCell"/>
</dbReference>
<dbReference type="Gene3D" id="1.10.10.60">
    <property type="entry name" value="Homeodomain-like"/>
    <property type="match status" value="1"/>
</dbReference>
<feature type="domain" description="Homeobox" evidence="7">
    <location>
        <begin position="50"/>
        <end position="110"/>
    </location>
</feature>
<evidence type="ECO:0000313" key="9">
    <source>
        <dbReference type="Proteomes" id="UP000565441"/>
    </source>
</evidence>
<keyword evidence="2 4" id="KW-0371">Homeobox</keyword>
<evidence type="ECO:0000256" key="2">
    <source>
        <dbReference type="ARBA" id="ARBA00023155"/>
    </source>
</evidence>
<evidence type="ECO:0000256" key="3">
    <source>
        <dbReference type="ARBA" id="ARBA00023242"/>
    </source>
</evidence>
<dbReference type="Proteomes" id="UP000565441">
    <property type="component" value="Unassembled WGS sequence"/>
</dbReference>
<dbReference type="GO" id="GO:0000978">
    <property type="term" value="F:RNA polymerase II cis-regulatory region sequence-specific DNA binding"/>
    <property type="evidence" value="ECO:0007669"/>
    <property type="project" value="TreeGrafter"/>
</dbReference>
<dbReference type="GO" id="GO:0030154">
    <property type="term" value="P:cell differentiation"/>
    <property type="evidence" value="ECO:0007669"/>
    <property type="project" value="TreeGrafter"/>
</dbReference>
<dbReference type="PROSITE" id="PS00027">
    <property type="entry name" value="HOMEOBOX_1"/>
    <property type="match status" value="1"/>
</dbReference>
<feature type="region of interest" description="Disordered" evidence="6">
    <location>
        <begin position="295"/>
        <end position="315"/>
    </location>
</feature>
<feature type="compositionally biased region" description="Polar residues" evidence="6">
    <location>
        <begin position="343"/>
        <end position="361"/>
    </location>
</feature>
<proteinExistence type="predicted"/>
<accession>A0A8H5HCE9</accession>
<comment type="subcellular location">
    <subcellularLocation>
        <location evidence="4 5">Nucleus</location>
    </subcellularLocation>
</comment>
<keyword evidence="3 4" id="KW-0539">Nucleus</keyword>
<dbReference type="Pfam" id="PF00046">
    <property type="entry name" value="Homeodomain"/>
    <property type="match status" value="1"/>
</dbReference>
<gene>
    <name evidence="8" type="ORF">D9615_004545</name>
</gene>
<evidence type="ECO:0000313" key="8">
    <source>
        <dbReference type="EMBL" id="KAF5380621.1"/>
    </source>
</evidence>
<feature type="compositionally biased region" description="Pro residues" evidence="6">
    <location>
        <begin position="16"/>
        <end position="27"/>
    </location>
</feature>
<protein>
    <recommendedName>
        <fullName evidence="7">Homeobox domain-containing protein</fullName>
    </recommendedName>
</protein>
<name>A0A8H5HCE9_9AGAR</name>
<keyword evidence="9" id="KW-1185">Reference proteome</keyword>
<feature type="region of interest" description="Disordered" evidence="6">
    <location>
        <begin position="1"/>
        <end position="35"/>
    </location>
</feature>
<comment type="caution">
    <text evidence="8">The sequence shown here is derived from an EMBL/GenBank/DDBJ whole genome shotgun (WGS) entry which is preliminary data.</text>
</comment>
<evidence type="ECO:0000256" key="1">
    <source>
        <dbReference type="ARBA" id="ARBA00023125"/>
    </source>
</evidence>
<dbReference type="InterPro" id="IPR001356">
    <property type="entry name" value="HD"/>
</dbReference>
<dbReference type="PANTHER" id="PTHR24324">
    <property type="entry name" value="HOMEOBOX PROTEIN HHEX"/>
    <property type="match status" value="1"/>
</dbReference>
<feature type="region of interest" description="Disordered" evidence="6">
    <location>
        <begin position="253"/>
        <end position="276"/>
    </location>
</feature>
<dbReference type="GO" id="GO:0000981">
    <property type="term" value="F:DNA-binding transcription factor activity, RNA polymerase II-specific"/>
    <property type="evidence" value="ECO:0007669"/>
    <property type="project" value="InterPro"/>
</dbReference>
<dbReference type="InterPro" id="IPR017970">
    <property type="entry name" value="Homeobox_CS"/>
</dbReference>
<feature type="compositionally biased region" description="Basic and acidic residues" evidence="6">
    <location>
        <begin position="115"/>
        <end position="128"/>
    </location>
</feature>
<dbReference type="PANTHER" id="PTHR24324:SF9">
    <property type="entry name" value="HOMEOBOX DOMAIN-CONTAINING PROTEIN"/>
    <property type="match status" value="1"/>
</dbReference>
<dbReference type="OrthoDB" id="6159439at2759"/>
<dbReference type="EMBL" id="JAACJP010000013">
    <property type="protein sequence ID" value="KAF5380621.1"/>
    <property type="molecule type" value="Genomic_DNA"/>
</dbReference>
<dbReference type="PROSITE" id="PS50071">
    <property type="entry name" value="HOMEOBOX_2"/>
    <property type="match status" value="1"/>
</dbReference>
<organism evidence="8 9">
    <name type="scientific">Tricholomella constricta</name>
    <dbReference type="NCBI Taxonomy" id="117010"/>
    <lineage>
        <taxon>Eukaryota</taxon>
        <taxon>Fungi</taxon>
        <taxon>Dikarya</taxon>
        <taxon>Basidiomycota</taxon>
        <taxon>Agaricomycotina</taxon>
        <taxon>Agaricomycetes</taxon>
        <taxon>Agaricomycetidae</taxon>
        <taxon>Agaricales</taxon>
        <taxon>Tricholomatineae</taxon>
        <taxon>Lyophyllaceae</taxon>
        <taxon>Tricholomella</taxon>
    </lineage>
</organism>
<sequence>MLSRPVPRFPSYSSPHPTPTPHPPAYPHHPHGLSMDPSSVDFRAFYPYTPNEVKHRKRTSPSQLRVLESVFKRDTKPNGPLRVQLAAELGMNPRGVQVWFQNRRAKEKGKASKAAKADQREPQDHPESPDDATESPPEALADVPEPRDSSSSPEAASPPSLQVVTEPSTTSWAESTVDQHSLYVDPNLHAFRRGSLPVNAFPASNFSSNSPPHYDSFDPLARRLSVDASLQRLASNPYAHLARAKNGAIYGPRAIAPNRHRPLGRTPYAPPTRIASSASMPYRLDVRRASLGNFRFSPQSTASPSPSPLSPYHGVRASLPDHSLYAVSSRTVSSPIPGPLPSPNFSFGAANTPSMVSGSSGDSERNSPDSSQSYTYRESEQDEDEGAAASYYSLSRFGSITSIATSDSSIHSAYYPEVVGCYPEREQDLSGRRDSCASGHFTSLMSNLDVNGVQEPMASPQDHDVYTLHEDVNVVGAVMVASNGTCVETATYPSPASTISPGPSGSPHSQGTTPSVPISRSSELNHALQSQSDQVQMNNPADQPSFVGDVIVASPPAPAIETVISPSGEQYFYAQDASHSQATTLQAAPVEFSHKYNYDYDASFTESYPPSLLEGDSDIGMHRQAFEPPSMTYDAMGQLETTVHYPDHYIAYA</sequence>
<feature type="region of interest" description="Disordered" evidence="6">
    <location>
        <begin position="103"/>
        <end position="172"/>
    </location>
</feature>
<feature type="compositionally biased region" description="Polar residues" evidence="6">
    <location>
        <begin position="516"/>
        <end position="542"/>
    </location>
</feature>
<evidence type="ECO:0000259" key="7">
    <source>
        <dbReference type="PROSITE" id="PS50071"/>
    </source>
</evidence>
<reference evidence="8 9" key="1">
    <citation type="journal article" date="2020" name="ISME J.">
        <title>Uncovering the hidden diversity of litter-decomposition mechanisms in mushroom-forming fungi.</title>
        <authorList>
            <person name="Floudas D."/>
            <person name="Bentzer J."/>
            <person name="Ahren D."/>
            <person name="Johansson T."/>
            <person name="Persson P."/>
            <person name="Tunlid A."/>
        </authorList>
    </citation>
    <scope>NUCLEOTIDE SEQUENCE [LARGE SCALE GENOMIC DNA]</scope>
    <source>
        <strain evidence="8 9">CBS 661.87</strain>
    </source>
</reference>
<feature type="compositionally biased region" description="Basic residues" evidence="6">
    <location>
        <begin position="103"/>
        <end position="113"/>
    </location>
</feature>
<evidence type="ECO:0000256" key="5">
    <source>
        <dbReference type="RuleBase" id="RU000682"/>
    </source>
</evidence>
<dbReference type="InterPro" id="IPR051000">
    <property type="entry name" value="Homeobox_DNA-bind_prot"/>
</dbReference>
<feature type="compositionally biased region" description="Low complexity" evidence="6">
    <location>
        <begin position="149"/>
        <end position="160"/>
    </location>
</feature>
<feature type="compositionally biased region" description="Low complexity" evidence="6">
    <location>
        <begin position="494"/>
        <end position="515"/>
    </location>
</feature>
<dbReference type="InterPro" id="IPR009057">
    <property type="entry name" value="Homeodomain-like_sf"/>
</dbReference>
<feature type="region of interest" description="Disordered" evidence="6">
    <location>
        <begin position="343"/>
        <end position="386"/>
    </location>
</feature>
<feature type="compositionally biased region" description="Polar residues" evidence="6">
    <location>
        <begin position="162"/>
        <end position="172"/>
    </location>
</feature>
<dbReference type="CDD" id="cd00086">
    <property type="entry name" value="homeodomain"/>
    <property type="match status" value="1"/>
</dbReference>
<keyword evidence="1 4" id="KW-0238">DNA-binding</keyword>
<dbReference type="SUPFAM" id="SSF46689">
    <property type="entry name" value="Homeodomain-like"/>
    <property type="match status" value="1"/>
</dbReference>
<evidence type="ECO:0000256" key="4">
    <source>
        <dbReference type="PROSITE-ProRule" id="PRU00108"/>
    </source>
</evidence>
<dbReference type="AlphaFoldDB" id="A0A8H5HCE9"/>